<dbReference type="AlphaFoldDB" id="A0A5N7MMJ2"/>
<dbReference type="RefSeq" id="WP_152714559.1">
    <property type="nucleotide sequence ID" value="NZ_VOSJ01000134.1"/>
</dbReference>
<protein>
    <submittedName>
        <fullName evidence="1">Uncharacterized protein</fullName>
    </submittedName>
</protein>
<gene>
    <name evidence="1" type="ORF">FS320_24655</name>
</gene>
<name>A0A5N7MMJ2_9HYPH</name>
<evidence type="ECO:0000313" key="1">
    <source>
        <dbReference type="EMBL" id="MPR28261.1"/>
    </source>
</evidence>
<accession>A0A5N7MMJ2</accession>
<reference evidence="1 2" key="1">
    <citation type="journal article" date="2019" name="Syst. Appl. Microbiol.">
        <title>Microvirga tunisiensis sp. nov., a root nodule symbiotic bacterium isolated from Lupinus micranthus and L. luteus grown in Northern Tunisia.</title>
        <authorList>
            <person name="Msaddak A."/>
            <person name="Rejili M."/>
            <person name="Duran D."/>
            <person name="Mars M."/>
            <person name="Palacios J.M."/>
            <person name="Ruiz-Argueso T."/>
            <person name="Rey L."/>
            <person name="Imperial J."/>
        </authorList>
    </citation>
    <scope>NUCLEOTIDE SEQUENCE [LARGE SCALE GENOMIC DNA]</scope>
    <source>
        <strain evidence="1 2">Lmie10</strain>
    </source>
</reference>
<keyword evidence="2" id="KW-1185">Reference proteome</keyword>
<organism evidence="1 2">
    <name type="scientific">Microvirga tunisiensis</name>
    <dbReference type="NCBI Taxonomy" id="2108360"/>
    <lineage>
        <taxon>Bacteria</taxon>
        <taxon>Pseudomonadati</taxon>
        <taxon>Pseudomonadota</taxon>
        <taxon>Alphaproteobacteria</taxon>
        <taxon>Hyphomicrobiales</taxon>
        <taxon>Methylobacteriaceae</taxon>
        <taxon>Microvirga</taxon>
    </lineage>
</organism>
<dbReference type="OrthoDB" id="356681at2"/>
<comment type="caution">
    <text evidence="1">The sequence shown here is derived from an EMBL/GenBank/DDBJ whole genome shotgun (WGS) entry which is preliminary data.</text>
</comment>
<dbReference type="EMBL" id="VOSK01000133">
    <property type="protein sequence ID" value="MPR28261.1"/>
    <property type="molecule type" value="Genomic_DNA"/>
</dbReference>
<sequence length="104" mass="11216">MFKVYGSLSLPREVDADVLVMAGDTHPDPEIRRQVIVKIEDELGIRATHVHGNHGYYGGSFPNDLGKLITIGRIQVVVATLWTSYGLGLLSGSSTTCNCGSRVS</sequence>
<proteinExistence type="predicted"/>
<evidence type="ECO:0000313" key="2">
    <source>
        <dbReference type="Proteomes" id="UP000403266"/>
    </source>
</evidence>
<dbReference type="Proteomes" id="UP000403266">
    <property type="component" value="Unassembled WGS sequence"/>
</dbReference>